<dbReference type="PRINTS" id="PR00080">
    <property type="entry name" value="SDRFAMILY"/>
</dbReference>
<organism evidence="3">
    <name type="scientific">marine sediment metagenome</name>
    <dbReference type="NCBI Taxonomy" id="412755"/>
    <lineage>
        <taxon>unclassified sequences</taxon>
        <taxon>metagenomes</taxon>
        <taxon>ecological metagenomes</taxon>
    </lineage>
</organism>
<feature type="non-terminal residue" evidence="3">
    <location>
        <position position="1"/>
    </location>
</feature>
<dbReference type="InterPro" id="IPR002347">
    <property type="entry name" value="SDR_fam"/>
</dbReference>
<keyword evidence="2" id="KW-0560">Oxidoreductase</keyword>
<dbReference type="PANTHER" id="PTHR42760:SF133">
    <property type="entry name" value="3-OXOACYL-[ACYL-CARRIER-PROTEIN] REDUCTASE"/>
    <property type="match status" value="1"/>
</dbReference>
<proteinExistence type="inferred from homology"/>
<dbReference type="Gene3D" id="3.40.50.720">
    <property type="entry name" value="NAD(P)-binding Rossmann-like Domain"/>
    <property type="match status" value="1"/>
</dbReference>
<comment type="caution">
    <text evidence="3">The sequence shown here is derived from an EMBL/GenBank/DDBJ whole genome shotgun (WGS) entry which is preliminary data.</text>
</comment>
<dbReference type="CDD" id="cd05233">
    <property type="entry name" value="SDR_c"/>
    <property type="match status" value="1"/>
</dbReference>
<protein>
    <recommendedName>
        <fullName evidence="4">Oxidoreductase</fullName>
    </recommendedName>
</protein>
<dbReference type="InterPro" id="IPR036291">
    <property type="entry name" value="NAD(P)-bd_dom_sf"/>
</dbReference>
<dbReference type="EMBL" id="BART01028937">
    <property type="protein sequence ID" value="GAG95120.1"/>
    <property type="molecule type" value="Genomic_DNA"/>
</dbReference>
<sequence length="111" mass="11745">GRIVNFATVATPLNLEGEAVYAASKAAVESLTRVLAREVASSGITVNALGSTPVATDLIKGVSDEKIDNLLGSQAIRRMGNFDDISNALDFFIRRESDFITGQVIYLGGVN</sequence>
<accession>X1BJA8</accession>
<dbReference type="PANTHER" id="PTHR42760">
    <property type="entry name" value="SHORT-CHAIN DEHYDROGENASES/REDUCTASES FAMILY MEMBER"/>
    <property type="match status" value="1"/>
</dbReference>
<dbReference type="AlphaFoldDB" id="X1BJA8"/>
<dbReference type="SUPFAM" id="SSF51735">
    <property type="entry name" value="NAD(P)-binding Rossmann-fold domains"/>
    <property type="match status" value="1"/>
</dbReference>
<gene>
    <name evidence="3" type="ORF">S01H4_50900</name>
</gene>
<comment type="similarity">
    <text evidence="1">Belongs to the short-chain dehydrogenases/reductases (SDR) family.</text>
</comment>
<name>X1BJA8_9ZZZZ</name>
<dbReference type="PRINTS" id="PR00081">
    <property type="entry name" value="GDHRDH"/>
</dbReference>
<evidence type="ECO:0000313" key="3">
    <source>
        <dbReference type="EMBL" id="GAG95120.1"/>
    </source>
</evidence>
<reference evidence="3" key="1">
    <citation type="journal article" date="2014" name="Front. Microbiol.">
        <title>High frequency of phylogenetically diverse reductive dehalogenase-homologous genes in deep subseafloor sedimentary metagenomes.</title>
        <authorList>
            <person name="Kawai M."/>
            <person name="Futagami T."/>
            <person name="Toyoda A."/>
            <person name="Takaki Y."/>
            <person name="Nishi S."/>
            <person name="Hori S."/>
            <person name="Arai W."/>
            <person name="Tsubouchi T."/>
            <person name="Morono Y."/>
            <person name="Uchiyama I."/>
            <person name="Ito T."/>
            <person name="Fujiyama A."/>
            <person name="Inagaki F."/>
            <person name="Takami H."/>
        </authorList>
    </citation>
    <scope>NUCLEOTIDE SEQUENCE</scope>
    <source>
        <strain evidence="3">Expedition CK06-06</strain>
    </source>
</reference>
<evidence type="ECO:0000256" key="1">
    <source>
        <dbReference type="ARBA" id="ARBA00006484"/>
    </source>
</evidence>
<dbReference type="GO" id="GO:0016616">
    <property type="term" value="F:oxidoreductase activity, acting on the CH-OH group of donors, NAD or NADP as acceptor"/>
    <property type="evidence" value="ECO:0007669"/>
    <property type="project" value="TreeGrafter"/>
</dbReference>
<evidence type="ECO:0000256" key="2">
    <source>
        <dbReference type="ARBA" id="ARBA00023002"/>
    </source>
</evidence>
<evidence type="ECO:0008006" key="4">
    <source>
        <dbReference type="Google" id="ProtNLM"/>
    </source>
</evidence>
<dbReference type="Pfam" id="PF13561">
    <property type="entry name" value="adh_short_C2"/>
    <property type="match status" value="1"/>
</dbReference>